<feature type="region of interest" description="Disordered" evidence="1">
    <location>
        <begin position="1"/>
        <end position="25"/>
    </location>
</feature>
<evidence type="ECO:0000313" key="3">
    <source>
        <dbReference type="Proteomes" id="UP001178461"/>
    </source>
</evidence>
<evidence type="ECO:0000313" key="2">
    <source>
        <dbReference type="EMBL" id="CAI5775413.1"/>
    </source>
</evidence>
<dbReference type="AlphaFoldDB" id="A0AA35KEJ5"/>
<organism evidence="2 3">
    <name type="scientific">Podarcis lilfordi</name>
    <name type="common">Lilford's wall lizard</name>
    <dbReference type="NCBI Taxonomy" id="74358"/>
    <lineage>
        <taxon>Eukaryota</taxon>
        <taxon>Metazoa</taxon>
        <taxon>Chordata</taxon>
        <taxon>Craniata</taxon>
        <taxon>Vertebrata</taxon>
        <taxon>Euteleostomi</taxon>
        <taxon>Lepidosauria</taxon>
        <taxon>Squamata</taxon>
        <taxon>Bifurcata</taxon>
        <taxon>Unidentata</taxon>
        <taxon>Episquamata</taxon>
        <taxon>Laterata</taxon>
        <taxon>Lacertibaenia</taxon>
        <taxon>Lacertidae</taxon>
        <taxon>Podarcis</taxon>
    </lineage>
</organism>
<dbReference type="Proteomes" id="UP001178461">
    <property type="component" value="Chromosome 5"/>
</dbReference>
<keyword evidence="3" id="KW-1185">Reference proteome</keyword>
<evidence type="ECO:0000256" key="1">
    <source>
        <dbReference type="SAM" id="MobiDB-lite"/>
    </source>
</evidence>
<accession>A0AA35KEJ5</accession>
<reference evidence="2" key="1">
    <citation type="submission" date="2022-12" db="EMBL/GenBank/DDBJ databases">
        <authorList>
            <person name="Alioto T."/>
            <person name="Alioto T."/>
            <person name="Gomez Garrido J."/>
        </authorList>
    </citation>
    <scope>NUCLEOTIDE SEQUENCE</scope>
</reference>
<proteinExistence type="predicted"/>
<sequence>MGHPEQSRAGGQSWVGRRSRWGKRDAMNEKAWECRREQLSLLHLSEEGRSAGSECCVIHMEPPVVSRTIDPYTTNLLPPTRSSPVNHLVIFILSLTLLPPLTQEPTALTVSLIPSVCQLLS</sequence>
<dbReference type="EMBL" id="OX395130">
    <property type="protein sequence ID" value="CAI5775413.1"/>
    <property type="molecule type" value="Genomic_DNA"/>
</dbReference>
<gene>
    <name evidence="2" type="ORF">PODLI_1B022328</name>
</gene>
<protein>
    <submittedName>
        <fullName evidence="2">Uncharacterized protein</fullName>
    </submittedName>
</protein>
<name>A0AA35KEJ5_9SAUR</name>